<reference evidence="2 3" key="1">
    <citation type="submission" date="2022-12" db="EMBL/GenBank/DDBJ databases">
        <title>Chromosome-scale assembly of the Ensete ventricosum genome.</title>
        <authorList>
            <person name="Dussert Y."/>
            <person name="Stocks J."/>
            <person name="Wendawek A."/>
            <person name="Woldeyes F."/>
            <person name="Nichols R.A."/>
            <person name="Borrell J.S."/>
        </authorList>
    </citation>
    <scope>NUCLEOTIDE SEQUENCE [LARGE SCALE GENOMIC DNA]</scope>
    <source>
        <strain evidence="3">cv. Maze</strain>
        <tissue evidence="2">Seeds</tissue>
    </source>
</reference>
<proteinExistence type="predicted"/>
<feature type="region of interest" description="Disordered" evidence="1">
    <location>
        <begin position="1"/>
        <end position="67"/>
    </location>
</feature>
<dbReference type="Proteomes" id="UP001222027">
    <property type="component" value="Unassembled WGS sequence"/>
</dbReference>
<accession>A0AAV8RUH7</accession>
<sequence>MHPGNDGGLTEPDMEAAQQLLQLSSGEEDDDSEGVERYQKNKKRGRTGEAEASVEEEHSEEVRSRKRQRFRSLVAIYKVTKPIGMGCNGDEEKKGMRRQEMRVIGELMVRSPTRIHEGEISGVTVADSSDDIIEVEKLRNEQEPSFNSQVSILFIEETMDDEQTNHIYMAAE</sequence>
<organism evidence="2 3">
    <name type="scientific">Ensete ventricosum</name>
    <name type="common">Abyssinian banana</name>
    <name type="synonym">Musa ensete</name>
    <dbReference type="NCBI Taxonomy" id="4639"/>
    <lineage>
        <taxon>Eukaryota</taxon>
        <taxon>Viridiplantae</taxon>
        <taxon>Streptophyta</taxon>
        <taxon>Embryophyta</taxon>
        <taxon>Tracheophyta</taxon>
        <taxon>Spermatophyta</taxon>
        <taxon>Magnoliopsida</taxon>
        <taxon>Liliopsida</taxon>
        <taxon>Zingiberales</taxon>
        <taxon>Musaceae</taxon>
        <taxon>Ensete</taxon>
    </lineage>
</organism>
<keyword evidence="3" id="KW-1185">Reference proteome</keyword>
<evidence type="ECO:0000256" key="1">
    <source>
        <dbReference type="SAM" id="MobiDB-lite"/>
    </source>
</evidence>
<dbReference type="EMBL" id="JAQQAF010000002">
    <property type="protein sequence ID" value="KAJ8506794.1"/>
    <property type="molecule type" value="Genomic_DNA"/>
</dbReference>
<dbReference type="PANTHER" id="PTHR35167:SF3">
    <property type="entry name" value="OS05G0216466 PROTEIN"/>
    <property type="match status" value="1"/>
</dbReference>
<dbReference type="PANTHER" id="PTHR35167">
    <property type="entry name" value="OS05G0216466 PROTEIN"/>
    <property type="match status" value="1"/>
</dbReference>
<comment type="caution">
    <text evidence="2">The sequence shown here is derived from an EMBL/GenBank/DDBJ whole genome shotgun (WGS) entry which is preliminary data.</text>
</comment>
<protein>
    <submittedName>
        <fullName evidence="2">Uncharacterized protein</fullName>
    </submittedName>
</protein>
<evidence type="ECO:0000313" key="3">
    <source>
        <dbReference type="Proteomes" id="UP001222027"/>
    </source>
</evidence>
<name>A0AAV8RUH7_ENSVE</name>
<gene>
    <name evidence="2" type="ORF">OPV22_007680</name>
</gene>
<evidence type="ECO:0000313" key="2">
    <source>
        <dbReference type="EMBL" id="KAJ8506794.1"/>
    </source>
</evidence>
<dbReference type="AlphaFoldDB" id="A0AAV8RUH7"/>